<proteinExistence type="predicted"/>
<comment type="caution">
    <text evidence="1">The sequence shown here is derived from an EMBL/GenBank/DDBJ whole genome shotgun (WGS) entry which is preliminary data.</text>
</comment>
<organism evidence="1 2">
    <name type="scientific">Candidatus Scalindua rubra</name>
    <dbReference type="NCBI Taxonomy" id="1872076"/>
    <lineage>
        <taxon>Bacteria</taxon>
        <taxon>Pseudomonadati</taxon>
        <taxon>Planctomycetota</taxon>
        <taxon>Candidatus Brocadiia</taxon>
        <taxon>Candidatus Brocadiales</taxon>
        <taxon>Candidatus Scalinduaceae</taxon>
        <taxon>Candidatus Scalindua</taxon>
    </lineage>
</organism>
<dbReference type="PANTHER" id="PTHR40266">
    <property type="entry name" value="TOXIN HIGB-1"/>
    <property type="match status" value="1"/>
</dbReference>
<sequence length="92" mass="10696">MIKSFKHRGLGKLFHNDDQSRIKPEHASKLARILDRLDASSRPQDMNLPNYKLHKLSGKDKGTRSVWVTGNWRVTFKFDGNNAVAVDYRDYH</sequence>
<gene>
    <name evidence="1" type="ORF">SCARUB_01754</name>
</gene>
<protein>
    <submittedName>
        <fullName evidence="1">Plasmid maintenance system killer protein</fullName>
    </submittedName>
</protein>
<evidence type="ECO:0000313" key="2">
    <source>
        <dbReference type="Proteomes" id="UP000094056"/>
    </source>
</evidence>
<dbReference type="EMBL" id="MAYW01000037">
    <property type="protein sequence ID" value="ODS33130.1"/>
    <property type="molecule type" value="Genomic_DNA"/>
</dbReference>
<dbReference type="Gene3D" id="3.30.2310.20">
    <property type="entry name" value="RelE-like"/>
    <property type="match status" value="1"/>
</dbReference>
<evidence type="ECO:0000313" key="1">
    <source>
        <dbReference type="EMBL" id="ODS33130.1"/>
    </source>
</evidence>
<dbReference type="InterPro" id="IPR007711">
    <property type="entry name" value="HigB-1"/>
</dbReference>
<dbReference type="Pfam" id="PF05015">
    <property type="entry name" value="HigB-like_toxin"/>
    <property type="match status" value="1"/>
</dbReference>
<reference evidence="1 2" key="1">
    <citation type="submission" date="2016-07" db="EMBL/GenBank/DDBJ databases">
        <title>Draft genome of Scalindua rubra, obtained from a brine-seawater interface in the Red Sea, sheds light on salt adaptation in anammox bacteria.</title>
        <authorList>
            <person name="Speth D.R."/>
            <person name="Lagkouvardos I."/>
            <person name="Wang Y."/>
            <person name="Qian P.-Y."/>
            <person name="Dutilh B.E."/>
            <person name="Jetten M.S."/>
        </authorList>
    </citation>
    <scope>NUCLEOTIDE SEQUENCE [LARGE SCALE GENOMIC DNA]</scope>
    <source>
        <strain evidence="1">BSI-1</strain>
    </source>
</reference>
<dbReference type="AlphaFoldDB" id="A0A1E3XC05"/>
<accession>A0A1E3XC05</accession>
<name>A0A1E3XC05_9BACT</name>
<dbReference type="InterPro" id="IPR035093">
    <property type="entry name" value="RelE/ParE_toxin_dom_sf"/>
</dbReference>
<dbReference type="Proteomes" id="UP000094056">
    <property type="component" value="Unassembled WGS sequence"/>
</dbReference>
<dbReference type="PANTHER" id="PTHR40266:SF2">
    <property type="entry name" value="TOXIN HIGB-1"/>
    <property type="match status" value="1"/>
</dbReference>
<dbReference type="SUPFAM" id="SSF143011">
    <property type="entry name" value="RelE-like"/>
    <property type="match status" value="1"/>
</dbReference>